<keyword evidence="11" id="KW-0418">Kinase</keyword>
<protein>
    <recommendedName>
        <fullName evidence="19">Circadian input-output histidine kinase CikA</fullName>
        <ecNumber evidence="4">2.7.13.3</ecNumber>
    </recommendedName>
    <alternativeName>
        <fullName evidence="18">Sensory/regulatory protein RpfC</fullName>
    </alternativeName>
    <alternativeName>
        <fullName evidence="5">Stage 0 sporulation protein A homolog</fullName>
    </alternativeName>
</protein>
<evidence type="ECO:0000256" key="22">
    <source>
        <dbReference type="SAM" id="Coils"/>
    </source>
</evidence>
<evidence type="ECO:0000256" key="12">
    <source>
        <dbReference type="ARBA" id="ARBA00022840"/>
    </source>
</evidence>
<dbReference type="FunFam" id="1.10.287.130:FF:000002">
    <property type="entry name" value="Two-component osmosensing histidine kinase"/>
    <property type="match status" value="1"/>
</dbReference>
<evidence type="ECO:0000256" key="6">
    <source>
        <dbReference type="ARBA" id="ARBA00022475"/>
    </source>
</evidence>
<proteinExistence type="inferred from homology"/>
<evidence type="ECO:0000256" key="13">
    <source>
        <dbReference type="ARBA" id="ARBA00022989"/>
    </source>
</evidence>
<dbReference type="Gene3D" id="3.40.50.2300">
    <property type="match status" value="1"/>
</dbReference>
<dbReference type="InterPro" id="IPR011006">
    <property type="entry name" value="CheY-like_superfamily"/>
</dbReference>
<feature type="domain" description="PAC" evidence="27">
    <location>
        <begin position="529"/>
        <end position="579"/>
    </location>
</feature>
<dbReference type="CDD" id="cd17546">
    <property type="entry name" value="REC_hyHK_CKI1_RcsC-like"/>
    <property type="match status" value="1"/>
</dbReference>
<dbReference type="InterPro" id="IPR035965">
    <property type="entry name" value="PAS-like_dom_sf"/>
</dbReference>
<keyword evidence="13 24" id="KW-1133">Transmembrane helix</keyword>
<comment type="similarity">
    <text evidence="3">In the N-terminal section; belongs to the phytochrome family.</text>
</comment>
<keyword evidence="8" id="KW-0808">Transferase</keyword>
<dbReference type="PROSITE" id="PS50113">
    <property type="entry name" value="PAC"/>
    <property type="match status" value="1"/>
</dbReference>
<dbReference type="InterPro" id="IPR036641">
    <property type="entry name" value="HPT_dom_sf"/>
</dbReference>
<dbReference type="PRINTS" id="PR00344">
    <property type="entry name" value="BCTRLSENSOR"/>
</dbReference>
<dbReference type="InterPro" id="IPR000700">
    <property type="entry name" value="PAS-assoc_C"/>
</dbReference>
<dbReference type="SMART" id="SM00387">
    <property type="entry name" value="HATPase_c"/>
    <property type="match status" value="1"/>
</dbReference>
<sequence>MINPFVPISVIELFLTASNQITPFETSKQKIILIINILFKLNYLYYILMVEVVLLTTIHQAVSGYASITIFNKRYWITLLFFVTIFYNLMLGVPDATYAQQPKAKPVETLGLASGKAPEPITLQLRWKHQFRFAGYYAAIAKGYYHDAGLEVILREAPSTDIVPEVLDGRAQYGIADSNLLLYHQQGKAIVVLANVFQHSPLVFLTLKNPGTHPPIHQIDQLAEYPVMIEPAATELFAFLRKEGIPPNKLQMKPYTFSIQDLLEGRVAAMGIDATNEPYTLERMGIPYRLFSPRAAGIDFYSDTLFTTTEEMRLHPDRVWAFRQASMQGWAYALAHPGEIADWIMNNYPDSGQTREKLLFEAEQIRHLVQSDLIEIGHINPDRWRHIADTYADLGMLSGDVNLTGFLYNPEAYVAMEQNERILGGVLLVLSVGGFIVAYVIGLNRNLSKQNRRRAQAERQLRELLITLPTAVVITTQRDGSFLLVNNSASKMFDVHPQELLHSSFSEYYADISVRGRLRELLLTQGTLNDYEVQLRRKTGETFWALFDAQTADFEGEPAFIVTLVDIELRKRAEEEMRAAKEAAEAAKLAKGYFLANMSHEIRTPLNAIIGFTNLALGGDLDAKQRDYLTKINTSSISLLRIINDILDFSKIESGNLTMESIDFHLDEVISHVVDMVTIEATRKNIELVCTLPDQLPPVLIGDPIRLTQVLLNLVNNAVKFTSSGSVRIAVEQVTADNQCCRIKCAVSDTGIGLSPEQISNLFSPFTQADASVTRRFGGTGLGLSICKRLVEMMDGEITVESQQGIGSTFSFTAFFGYRMTENRSQSSSVVTTARAKSRQDTYHPWLPAGSWPAEKITTFTGAKVLLVEDVPLNQQVATGLLERFGVAVTIANHGAEALDALATATYDLVLMDVQMPVMDGYEATRRLRTNRAHAGLPIVAMTANAMQDAHAACLQAGMNDYVCKPIDPGQLLAMLKRWLPLKEATIPAEEPEIRAEAPTIKPQITKPQISTPQKADPRLLPTDVPGLDITKALDRFLGEQEFYRTLLLEFIKIFRDAPREIRHHIQKGEQLEALRLAHKLKGAAGNLAAEQIFAIAREIESLISSGEETGPVDVWVPKLEEAFQPLIKWAESEG</sequence>
<evidence type="ECO:0000256" key="7">
    <source>
        <dbReference type="ARBA" id="ARBA00022553"/>
    </source>
</evidence>
<evidence type="ECO:0000256" key="9">
    <source>
        <dbReference type="ARBA" id="ARBA00022692"/>
    </source>
</evidence>
<dbReference type="NCBIfam" id="TIGR00229">
    <property type="entry name" value="sensory_box"/>
    <property type="match status" value="1"/>
</dbReference>
<dbReference type="SUPFAM" id="SSF55874">
    <property type="entry name" value="ATPase domain of HSP90 chaperone/DNA topoisomerase II/histidine kinase"/>
    <property type="match status" value="1"/>
</dbReference>
<feature type="domain" description="Response regulatory" evidence="26">
    <location>
        <begin position="864"/>
        <end position="980"/>
    </location>
</feature>
<evidence type="ECO:0000256" key="24">
    <source>
        <dbReference type="SAM" id="Phobius"/>
    </source>
</evidence>
<accession>A0A4V2SY43</accession>
<dbReference type="SUPFAM" id="SSF52172">
    <property type="entry name" value="CheY-like"/>
    <property type="match status" value="1"/>
</dbReference>
<evidence type="ECO:0000256" key="8">
    <source>
        <dbReference type="ARBA" id="ARBA00022679"/>
    </source>
</evidence>
<feature type="modified residue" description="Phosphohistidine" evidence="20">
    <location>
        <position position="1079"/>
    </location>
</feature>
<dbReference type="GO" id="GO:0000155">
    <property type="term" value="F:phosphorelay sensor kinase activity"/>
    <property type="evidence" value="ECO:0007669"/>
    <property type="project" value="InterPro"/>
</dbReference>
<evidence type="ECO:0000256" key="18">
    <source>
        <dbReference type="ARBA" id="ARBA00068150"/>
    </source>
</evidence>
<dbReference type="Pfam" id="PF01627">
    <property type="entry name" value="Hpt"/>
    <property type="match status" value="1"/>
</dbReference>
<comment type="subunit">
    <text evidence="17">At low DSF concentrations, interacts with RpfF.</text>
</comment>
<evidence type="ECO:0000256" key="3">
    <source>
        <dbReference type="ARBA" id="ARBA00006402"/>
    </source>
</evidence>
<dbReference type="InterPro" id="IPR003594">
    <property type="entry name" value="HATPase_dom"/>
</dbReference>
<dbReference type="Gene3D" id="1.20.120.160">
    <property type="entry name" value="HPT domain"/>
    <property type="match status" value="1"/>
</dbReference>
<dbReference type="InterPro" id="IPR001789">
    <property type="entry name" value="Sig_transdc_resp-reg_receiver"/>
</dbReference>
<keyword evidence="30" id="KW-1185">Reference proteome</keyword>
<comment type="catalytic activity">
    <reaction evidence="1">
        <text>ATP + protein L-histidine = ADP + protein N-phospho-L-histidine.</text>
        <dbReference type="EC" id="2.7.13.3"/>
    </reaction>
</comment>
<dbReference type="Pfam" id="PF00072">
    <property type="entry name" value="Response_reg"/>
    <property type="match status" value="1"/>
</dbReference>
<evidence type="ECO:0000256" key="2">
    <source>
        <dbReference type="ARBA" id="ARBA00004651"/>
    </source>
</evidence>
<dbReference type="SMART" id="SM00388">
    <property type="entry name" value="HisKA"/>
    <property type="match status" value="1"/>
</dbReference>
<evidence type="ECO:0000256" key="19">
    <source>
        <dbReference type="ARBA" id="ARBA00074306"/>
    </source>
</evidence>
<dbReference type="PROSITE" id="PS50109">
    <property type="entry name" value="HIS_KIN"/>
    <property type="match status" value="1"/>
</dbReference>
<dbReference type="CDD" id="cd00082">
    <property type="entry name" value="HisKA"/>
    <property type="match status" value="1"/>
</dbReference>
<feature type="modified residue" description="4-aspartylphosphate" evidence="21">
    <location>
        <position position="913"/>
    </location>
</feature>
<dbReference type="SUPFAM" id="SSF55785">
    <property type="entry name" value="PYP-like sensor domain (PAS domain)"/>
    <property type="match status" value="1"/>
</dbReference>
<keyword evidence="10" id="KW-0547">Nucleotide-binding</keyword>
<keyword evidence="22" id="KW-0175">Coiled coil</keyword>
<dbReference type="Gene3D" id="3.30.565.10">
    <property type="entry name" value="Histidine kinase-like ATPase, C-terminal domain"/>
    <property type="match status" value="1"/>
</dbReference>
<feature type="region of interest" description="Disordered" evidence="23">
    <location>
        <begin position="996"/>
        <end position="1022"/>
    </location>
</feature>
<dbReference type="InterPro" id="IPR003661">
    <property type="entry name" value="HisK_dim/P_dom"/>
</dbReference>
<evidence type="ECO:0000256" key="4">
    <source>
        <dbReference type="ARBA" id="ARBA00012438"/>
    </source>
</evidence>
<dbReference type="InterPro" id="IPR005467">
    <property type="entry name" value="His_kinase_dom"/>
</dbReference>
<dbReference type="InterPro" id="IPR013767">
    <property type="entry name" value="PAS_fold"/>
</dbReference>
<dbReference type="AlphaFoldDB" id="A0A4V2SY43"/>
<evidence type="ECO:0000256" key="1">
    <source>
        <dbReference type="ARBA" id="ARBA00000085"/>
    </source>
</evidence>
<dbReference type="PROSITE" id="PS50894">
    <property type="entry name" value="HPT"/>
    <property type="match status" value="1"/>
</dbReference>
<name>A0A4V2SY43_9FIRM</name>
<dbReference type="FunFam" id="3.30.565.10:FF:000010">
    <property type="entry name" value="Sensor histidine kinase RcsC"/>
    <property type="match status" value="1"/>
</dbReference>
<evidence type="ECO:0000256" key="10">
    <source>
        <dbReference type="ARBA" id="ARBA00022741"/>
    </source>
</evidence>
<keyword evidence="6" id="KW-1003">Cell membrane</keyword>
<dbReference type="InterPro" id="IPR000014">
    <property type="entry name" value="PAS"/>
</dbReference>
<keyword evidence="12" id="KW-0067">ATP-binding</keyword>
<keyword evidence="14" id="KW-0902">Two-component regulatory system</keyword>
<dbReference type="SUPFAM" id="SSF47384">
    <property type="entry name" value="Homodimeric domain of signal transducing histidine kinase"/>
    <property type="match status" value="1"/>
</dbReference>
<evidence type="ECO:0000256" key="17">
    <source>
        <dbReference type="ARBA" id="ARBA00064003"/>
    </source>
</evidence>
<dbReference type="Proteomes" id="UP000294813">
    <property type="component" value="Unassembled WGS sequence"/>
</dbReference>
<feature type="transmembrane region" description="Helical" evidence="24">
    <location>
        <begin position="422"/>
        <end position="443"/>
    </location>
</feature>
<dbReference type="EMBL" id="SLXT01000002">
    <property type="protein sequence ID" value="TCP68676.1"/>
    <property type="molecule type" value="Genomic_DNA"/>
</dbReference>
<dbReference type="Gene3D" id="1.10.287.130">
    <property type="match status" value="1"/>
</dbReference>
<dbReference type="CDD" id="cd16922">
    <property type="entry name" value="HATPase_EvgS-ArcB-TorS-like"/>
    <property type="match status" value="1"/>
</dbReference>
<reference evidence="29 30" key="1">
    <citation type="submission" date="2019-03" db="EMBL/GenBank/DDBJ databases">
        <title>Genomic Encyclopedia of Type Strains, Phase IV (KMG-IV): sequencing the most valuable type-strain genomes for metagenomic binning, comparative biology and taxonomic classification.</title>
        <authorList>
            <person name="Goeker M."/>
        </authorList>
    </citation>
    <scope>NUCLEOTIDE SEQUENCE [LARGE SCALE GENOMIC DNA]</scope>
    <source>
        <strain evidence="29 30">DSM 11170</strain>
    </source>
</reference>
<dbReference type="Pfam" id="PF09084">
    <property type="entry name" value="NMT1"/>
    <property type="match status" value="1"/>
</dbReference>
<dbReference type="GO" id="GO:0005524">
    <property type="term" value="F:ATP binding"/>
    <property type="evidence" value="ECO:0007669"/>
    <property type="project" value="UniProtKB-KW"/>
</dbReference>
<dbReference type="InterPro" id="IPR015168">
    <property type="entry name" value="SsuA/THI5"/>
</dbReference>
<dbReference type="SUPFAM" id="SSF53850">
    <property type="entry name" value="Periplasmic binding protein-like II"/>
    <property type="match status" value="1"/>
</dbReference>
<dbReference type="PANTHER" id="PTHR45339">
    <property type="entry name" value="HYBRID SIGNAL TRANSDUCTION HISTIDINE KINASE J"/>
    <property type="match status" value="1"/>
</dbReference>
<feature type="transmembrane region" description="Helical" evidence="24">
    <location>
        <begin position="43"/>
        <end position="62"/>
    </location>
</feature>
<dbReference type="InterPro" id="IPR036097">
    <property type="entry name" value="HisK_dim/P_sf"/>
</dbReference>
<dbReference type="Pfam" id="PF02518">
    <property type="entry name" value="HATPase_c"/>
    <property type="match status" value="1"/>
</dbReference>
<evidence type="ECO:0000256" key="21">
    <source>
        <dbReference type="PROSITE-ProRule" id="PRU00169"/>
    </source>
</evidence>
<dbReference type="EC" id="2.7.13.3" evidence="4"/>
<evidence type="ECO:0000256" key="5">
    <source>
        <dbReference type="ARBA" id="ARBA00018672"/>
    </source>
</evidence>
<comment type="caution">
    <text evidence="29">The sequence shown here is derived from an EMBL/GenBank/DDBJ whole genome shotgun (WGS) entry which is preliminary data.</text>
</comment>
<dbReference type="PANTHER" id="PTHR45339:SF1">
    <property type="entry name" value="HYBRID SIGNAL TRANSDUCTION HISTIDINE KINASE J"/>
    <property type="match status" value="1"/>
</dbReference>
<dbReference type="Gene3D" id="3.40.190.10">
    <property type="entry name" value="Periplasmic binding protein-like II"/>
    <property type="match status" value="2"/>
</dbReference>
<comment type="function">
    <text evidence="16">May play the central regulatory role in sporulation. It may be an element of the effector pathway responsible for the activation of sporulation genes in response to nutritional stress. Spo0A may act in concert with spo0H (a sigma factor) to control the expression of some genes that are critical to the sporulation process.</text>
</comment>
<feature type="coiled-coil region" evidence="22">
    <location>
        <begin position="440"/>
        <end position="467"/>
    </location>
</feature>
<keyword evidence="7 21" id="KW-0597">Phosphoprotein</keyword>
<dbReference type="Pfam" id="PF00989">
    <property type="entry name" value="PAS"/>
    <property type="match status" value="1"/>
</dbReference>
<evidence type="ECO:0000259" key="28">
    <source>
        <dbReference type="PROSITE" id="PS50894"/>
    </source>
</evidence>
<comment type="subcellular location">
    <subcellularLocation>
        <location evidence="2">Cell membrane</location>
        <topology evidence="2">Multi-pass membrane protein</topology>
    </subcellularLocation>
</comment>
<evidence type="ECO:0000256" key="14">
    <source>
        <dbReference type="ARBA" id="ARBA00023012"/>
    </source>
</evidence>
<dbReference type="GO" id="GO:0006355">
    <property type="term" value="P:regulation of DNA-templated transcription"/>
    <property type="evidence" value="ECO:0007669"/>
    <property type="project" value="InterPro"/>
</dbReference>
<dbReference type="SMART" id="SM00448">
    <property type="entry name" value="REC"/>
    <property type="match status" value="1"/>
</dbReference>
<dbReference type="SMART" id="SM00091">
    <property type="entry name" value="PAS"/>
    <property type="match status" value="1"/>
</dbReference>
<evidence type="ECO:0000256" key="15">
    <source>
        <dbReference type="ARBA" id="ARBA00023136"/>
    </source>
</evidence>
<evidence type="ECO:0000259" key="26">
    <source>
        <dbReference type="PROSITE" id="PS50110"/>
    </source>
</evidence>
<keyword evidence="15 24" id="KW-0472">Membrane</keyword>
<evidence type="ECO:0000313" key="29">
    <source>
        <dbReference type="EMBL" id="TCP68676.1"/>
    </source>
</evidence>
<organism evidence="29 30">
    <name type="scientific">Heliophilum fasciatum</name>
    <dbReference type="NCBI Taxonomy" id="35700"/>
    <lineage>
        <taxon>Bacteria</taxon>
        <taxon>Bacillati</taxon>
        <taxon>Bacillota</taxon>
        <taxon>Clostridia</taxon>
        <taxon>Eubacteriales</taxon>
        <taxon>Heliobacteriaceae</taxon>
        <taxon>Heliophilum</taxon>
    </lineage>
</organism>
<evidence type="ECO:0000256" key="20">
    <source>
        <dbReference type="PROSITE-ProRule" id="PRU00110"/>
    </source>
</evidence>
<feature type="domain" description="HPt" evidence="28">
    <location>
        <begin position="1040"/>
        <end position="1135"/>
    </location>
</feature>
<dbReference type="CDD" id="cd00130">
    <property type="entry name" value="PAS"/>
    <property type="match status" value="1"/>
</dbReference>
<evidence type="ECO:0000259" key="27">
    <source>
        <dbReference type="PROSITE" id="PS50113"/>
    </source>
</evidence>
<evidence type="ECO:0000259" key="25">
    <source>
        <dbReference type="PROSITE" id="PS50109"/>
    </source>
</evidence>
<evidence type="ECO:0000256" key="11">
    <source>
        <dbReference type="ARBA" id="ARBA00022777"/>
    </source>
</evidence>
<dbReference type="Gene3D" id="3.30.450.20">
    <property type="entry name" value="PAS domain"/>
    <property type="match status" value="1"/>
</dbReference>
<gene>
    <name evidence="29" type="ORF">EDD73_10272</name>
</gene>
<dbReference type="InterPro" id="IPR008207">
    <property type="entry name" value="Sig_transdc_His_kin_Hpt_dom"/>
</dbReference>
<dbReference type="Pfam" id="PF00512">
    <property type="entry name" value="HisKA"/>
    <property type="match status" value="1"/>
</dbReference>
<dbReference type="InterPro" id="IPR036890">
    <property type="entry name" value="HATPase_C_sf"/>
</dbReference>
<evidence type="ECO:0000313" key="30">
    <source>
        <dbReference type="Proteomes" id="UP000294813"/>
    </source>
</evidence>
<dbReference type="SUPFAM" id="SSF47226">
    <property type="entry name" value="Histidine-containing phosphotransfer domain, HPT domain"/>
    <property type="match status" value="1"/>
</dbReference>
<keyword evidence="9 24" id="KW-0812">Transmembrane</keyword>
<dbReference type="CDD" id="cd00088">
    <property type="entry name" value="HPT"/>
    <property type="match status" value="1"/>
</dbReference>
<feature type="transmembrane region" description="Helical" evidence="24">
    <location>
        <begin position="74"/>
        <end position="93"/>
    </location>
</feature>
<feature type="domain" description="Histidine kinase" evidence="25">
    <location>
        <begin position="597"/>
        <end position="818"/>
    </location>
</feature>
<evidence type="ECO:0000256" key="16">
    <source>
        <dbReference type="ARBA" id="ARBA00024867"/>
    </source>
</evidence>
<dbReference type="PROSITE" id="PS50110">
    <property type="entry name" value="RESPONSE_REGULATORY"/>
    <property type="match status" value="1"/>
</dbReference>
<dbReference type="GO" id="GO:0005886">
    <property type="term" value="C:plasma membrane"/>
    <property type="evidence" value="ECO:0007669"/>
    <property type="project" value="UniProtKB-SubCell"/>
</dbReference>
<dbReference type="InterPro" id="IPR004358">
    <property type="entry name" value="Sig_transdc_His_kin-like_C"/>
</dbReference>
<evidence type="ECO:0000256" key="23">
    <source>
        <dbReference type="SAM" id="MobiDB-lite"/>
    </source>
</evidence>